<evidence type="ECO:0000313" key="3">
    <source>
        <dbReference type="Proteomes" id="UP000180166"/>
    </source>
</evidence>
<dbReference type="AlphaFoldDB" id="A0ABC8ATX3"/>
<dbReference type="PANTHER" id="PTHR40033">
    <property type="entry name" value="NA(+)-MALATE SYMPORTER"/>
    <property type="match status" value="1"/>
</dbReference>
<feature type="transmembrane region" description="Helical" evidence="1">
    <location>
        <begin position="69"/>
        <end position="86"/>
    </location>
</feature>
<dbReference type="Proteomes" id="UP000180166">
    <property type="component" value="Chromosome"/>
</dbReference>
<gene>
    <name evidence="2" type="ORF">NS506_03782</name>
</gene>
<organism evidence="2 3">
    <name type="scientific">Nocardia seriolae</name>
    <dbReference type="NCBI Taxonomy" id="37332"/>
    <lineage>
        <taxon>Bacteria</taxon>
        <taxon>Bacillati</taxon>
        <taxon>Actinomycetota</taxon>
        <taxon>Actinomycetes</taxon>
        <taxon>Mycobacteriales</taxon>
        <taxon>Nocardiaceae</taxon>
        <taxon>Nocardia</taxon>
    </lineage>
</organism>
<evidence type="ECO:0000313" key="2">
    <source>
        <dbReference type="EMBL" id="APA97831.1"/>
    </source>
</evidence>
<sequence>MSSTDKARRTYPMPVLDGAPLLVPVVLAALVLVAGRFRAIPENMIGGLGGLTITGLFVFAPLLEKLIHLPAPVLVIILSVLCKLTGIFPRTVEADAGAVYAIISRHFIYPTMIGLGMVYLPLNNVVRALSPGYVIACTAVVLAMVGTGFLVGRAIAMYPIDAALVTVCHSGLGGTGDVAILSAANRVNLMPFAQISTRLGGVTTVITAAWLIRLLG</sequence>
<keyword evidence="1" id="KW-0472">Membrane</keyword>
<reference evidence="2 3" key="1">
    <citation type="submission" date="2016-10" db="EMBL/GenBank/DDBJ databases">
        <title>Genome sequence of Nocardia seriolae strain EM150506, isolated from Anguila japonica.</title>
        <authorList>
            <person name="Han H.-J."/>
        </authorList>
    </citation>
    <scope>NUCLEOTIDE SEQUENCE [LARGE SCALE GENOMIC DNA]</scope>
    <source>
        <strain evidence="2 3">EM150506</strain>
    </source>
</reference>
<protein>
    <submittedName>
        <fullName evidence="2">Na(+)-malate symporter</fullName>
    </submittedName>
</protein>
<feature type="transmembrane region" description="Helical" evidence="1">
    <location>
        <begin position="44"/>
        <end position="63"/>
    </location>
</feature>
<keyword evidence="1" id="KW-1133">Transmembrane helix</keyword>
<dbReference type="PANTHER" id="PTHR40033:SF1">
    <property type="entry name" value="CITRATE-SODIUM SYMPORTER"/>
    <property type="match status" value="1"/>
</dbReference>
<dbReference type="GeneID" id="93376162"/>
<feature type="transmembrane region" description="Helical" evidence="1">
    <location>
        <begin position="132"/>
        <end position="151"/>
    </location>
</feature>
<feature type="transmembrane region" description="Helical" evidence="1">
    <location>
        <begin position="20"/>
        <end position="37"/>
    </location>
</feature>
<dbReference type="InterPro" id="IPR004679">
    <property type="entry name" value="2-OHcarboxylate_transport"/>
</dbReference>
<accession>A0ABC8ATX3</accession>
<keyword evidence="1" id="KW-0812">Transmembrane</keyword>
<dbReference type="KEGG" id="nsr:NS506_03782"/>
<dbReference type="RefSeq" id="WP_081986293.1">
    <property type="nucleotide sequence ID" value="NZ_AP017900.1"/>
</dbReference>
<evidence type="ECO:0000256" key="1">
    <source>
        <dbReference type="SAM" id="Phobius"/>
    </source>
</evidence>
<proteinExistence type="predicted"/>
<name>A0ABC8ATX3_9NOCA</name>
<dbReference type="Pfam" id="PF03390">
    <property type="entry name" value="2HCT"/>
    <property type="match status" value="1"/>
</dbReference>
<dbReference type="EMBL" id="CP017839">
    <property type="protein sequence ID" value="APA97831.1"/>
    <property type="molecule type" value="Genomic_DNA"/>
</dbReference>
<feature type="transmembrane region" description="Helical" evidence="1">
    <location>
        <begin position="98"/>
        <end position="120"/>
    </location>
</feature>